<feature type="compositionally biased region" description="Basic and acidic residues" evidence="16">
    <location>
        <begin position="900"/>
        <end position="915"/>
    </location>
</feature>
<keyword evidence="11" id="KW-0472">Membrane</keyword>
<dbReference type="GO" id="GO:0019900">
    <property type="term" value="F:kinase binding"/>
    <property type="evidence" value="ECO:0007669"/>
    <property type="project" value="TreeGrafter"/>
</dbReference>
<evidence type="ECO:0000256" key="15">
    <source>
        <dbReference type="SAM" id="Coils"/>
    </source>
</evidence>
<dbReference type="SUPFAM" id="SSF49562">
    <property type="entry name" value="C2 domain (Calcium/lipid-binding domain, CaLB)"/>
    <property type="match status" value="1"/>
</dbReference>
<dbReference type="PANTHER" id="PTHR14791:SF29">
    <property type="entry name" value="PROTEIN KIBRA"/>
    <property type="match status" value="1"/>
</dbReference>
<dbReference type="PROSITE" id="PS50020">
    <property type="entry name" value="WW_DOMAIN_2"/>
    <property type="match status" value="2"/>
</dbReference>
<gene>
    <name evidence="17" type="ORF">PACLA_8A040240</name>
</gene>
<dbReference type="GO" id="GO:0046621">
    <property type="term" value="P:negative regulation of organ growth"/>
    <property type="evidence" value="ECO:0007669"/>
    <property type="project" value="TreeGrafter"/>
</dbReference>
<feature type="compositionally biased region" description="Low complexity" evidence="16">
    <location>
        <begin position="435"/>
        <end position="473"/>
    </location>
</feature>
<dbReference type="OrthoDB" id="5982511at2759"/>
<evidence type="ECO:0000313" key="18">
    <source>
        <dbReference type="Proteomes" id="UP001152795"/>
    </source>
</evidence>
<name>A0A6S7IZR6_PARCT</name>
<dbReference type="InterPro" id="IPR057747">
    <property type="entry name" value="WWC1_hairpin"/>
</dbReference>
<dbReference type="GO" id="GO:0006355">
    <property type="term" value="P:regulation of DNA-templated transcription"/>
    <property type="evidence" value="ECO:0007669"/>
    <property type="project" value="TreeGrafter"/>
</dbReference>
<dbReference type="GO" id="GO:0005737">
    <property type="term" value="C:cytoplasm"/>
    <property type="evidence" value="ECO:0007669"/>
    <property type="project" value="UniProtKB-SubCell"/>
</dbReference>
<evidence type="ECO:0000256" key="5">
    <source>
        <dbReference type="ARBA" id="ARBA00022475"/>
    </source>
</evidence>
<dbReference type="CDD" id="cd00201">
    <property type="entry name" value="WW"/>
    <property type="match status" value="2"/>
</dbReference>
<comment type="subunit">
    <text evidence="14">Forms a complex with Mer and Ex. Interacts (via domain WW 1) with Ex (via RXPPXY motif). Interacts with Mer, Sav, Hpo and Wts.</text>
</comment>
<organism evidence="17 18">
    <name type="scientific">Paramuricea clavata</name>
    <name type="common">Red gorgonian</name>
    <name type="synonym">Violescent sea-whip</name>
    <dbReference type="NCBI Taxonomy" id="317549"/>
    <lineage>
        <taxon>Eukaryota</taxon>
        <taxon>Metazoa</taxon>
        <taxon>Cnidaria</taxon>
        <taxon>Anthozoa</taxon>
        <taxon>Octocorallia</taxon>
        <taxon>Malacalcyonacea</taxon>
        <taxon>Plexauridae</taxon>
        <taxon>Paramuricea</taxon>
    </lineage>
</organism>
<feature type="coiled-coil region" evidence="15">
    <location>
        <begin position="310"/>
        <end position="344"/>
    </location>
</feature>
<proteinExistence type="inferred from homology"/>
<keyword evidence="7" id="KW-0597">Phosphoprotein</keyword>
<dbReference type="InterPro" id="IPR051105">
    <property type="entry name" value="WWC/KIBRA_Hippo_Reg"/>
</dbReference>
<dbReference type="EMBL" id="CACRXK020006928">
    <property type="protein sequence ID" value="CAB4010841.1"/>
    <property type="molecule type" value="Genomic_DNA"/>
</dbReference>
<dbReference type="GO" id="GO:0016477">
    <property type="term" value="P:cell migration"/>
    <property type="evidence" value="ECO:0007669"/>
    <property type="project" value="TreeGrafter"/>
</dbReference>
<dbReference type="PANTHER" id="PTHR14791">
    <property type="entry name" value="BOMB/KIRA PROTEINS"/>
    <property type="match status" value="1"/>
</dbReference>
<dbReference type="Pfam" id="PF00168">
    <property type="entry name" value="C2"/>
    <property type="match status" value="1"/>
</dbReference>
<keyword evidence="6" id="KW-0963">Cytoplasm</keyword>
<dbReference type="GO" id="GO:0060090">
    <property type="term" value="F:molecular adaptor activity"/>
    <property type="evidence" value="ECO:0007669"/>
    <property type="project" value="TreeGrafter"/>
</dbReference>
<evidence type="ECO:0000256" key="3">
    <source>
        <dbReference type="ARBA" id="ARBA00010585"/>
    </source>
</evidence>
<feature type="coiled-coil region" evidence="15">
    <location>
        <begin position="243"/>
        <end position="270"/>
    </location>
</feature>
<evidence type="ECO:0000256" key="8">
    <source>
        <dbReference type="ARBA" id="ARBA00022737"/>
    </source>
</evidence>
<feature type="region of interest" description="Disordered" evidence="16">
    <location>
        <begin position="435"/>
        <end position="485"/>
    </location>
</feature>
<feature type="region of interest" description="Disordered" evidence="16">
    <location>
        <begin position="857"/>
        <end position="922"/>
    </location>
</feature>
<dbReference type="Pfam" id="PF25802">
    <property type="entry name" value="WWC1"/>
    <property type="match status" value="1"/>
</dbReference>
<feature type="region of interest" description="Disordered" evidence="16">
    <location>
        <begin position="965"/>
        <end position="993"/>
    </location>
</feature>
<keyword evidence="12" id="KW-0804">Transcription</keyword>
<dbReference type="SMART" id="SM00456">
    <property type="entry name" value="WW"/>
    <property type="match status" value="2"/>
</dbReference>
<keyword evidence="10 15" id="KW-0175">Coiled coil</keyword>
<dbReference type="InterPro" id="IPR036020">
    <property type="entry name" value="WW_dom_sf"/>
</dbReference>
<dbReference type="Gene3D" id="2.60.40.150">
    <property type="entry name" value="C2 domain"/>
    <property type="match status" value="1"/>
</dbReference>
<evidence type="ECO:0000256" key="13">
    <source>
        <dbReference type="ARBA" id="ARBA00024960"/>
    </source>
</evidence>
<feature type="region of interest" description="Disordered" evidence="16">
    <location>
        <begin position="277"/>
        <end position="297"/>
    </location>
</feature>
<evidence type="ECO:0000256" key="1">
    <source>
        <dbReference type="ARBA" id="ARBA00004221"/>
    </source>
</evidence>
<dbReference type="PROSITE" id="PS50004">
    <property type="entry name" value="C2"/>
    <property type="match status" value="1"/>
</dbReference>
<dbReference type="GO" id="GO:0016324">
    <property type="term" value="C:apical plasma membrane"/>
    <property type="evidence" value="ECO:0007669"/>
    <property type="project" value="UniProtKB-SubCell"/>
</dbReference>
<reference evidence="17" key="1">
    <citation type="submission" date="2020-04" db="EMBL/GenBank/DDBJ databases">
        <authorList>
            <person name="Alioto T."/>
            <person name="Alioto T."/>
            <person name="Gomez Garrido J."/>
        </authorList>
    </citation>
    <scope>NUCLEOTIDE SEQUENCE</scope>
    <source>
        <strain evidence="17">A484AB</strain>
    </source>
</reference>
<feature type="region of interest" description="Disordered" evidence="16">
    <location>
        <begin position="501"/>
        <end position="551"/>
    </location>
</feature>
<dbReference type="Pfam" id="PF00397">
    <property type="entry name" value="WW"/>
    <property type="match status" value="1"/>
</dbReference>
<keyword evidence="9" id="KW-0805">Transcription regulation</keyword>
<evidence type="ECO:0000256" key="11">
    <source>
        <dbReference type="ARBA" id="ARBA00023136"/>
    </source>
</evidence>
<dbReference type="SUPFAM" id="SSF51045">
    <property type="entry name" value="WW domain"/>
    <property type="match status" value="2"/>
</dbReference>
<feature type="compositionally biased region" description="Polar residues" evidence="16">
    <location>
        <begin position="980"/>
        <end position="992"/>
    </location>
</feature>
<dbReference type="InterPro" id="IPR001202">
    <property type="entry name" value="WW_dom"/>
</dbReference>
<evidence type="ECO:0000256" key="7">
    <source>
        <dbReference type="ARBA" id="ARBA00022553"/>
    </source>
</evidence>
<evidence type="ECO:0000256" key="12">
    <source>
        <dbReference type="ARBA" id="ARBA00023163"/>
    </source>
</evidence>
<accession>A0A6S7IZR6</accession>
<dbReference type="Proteomes" id="UP001152795">
    <property type="component" value="Unassembled WGS sequence"/>
</dbReference>
<evidence type="ECO:0000256" key="10">
    <source>
        <dbReference type="ARBA" id="ARBA00023054"/>
    </source>
</evidence>
<comment type="similarity">
    <text evidence="3">Belongs to the WWC family. KIBRA subfamily.</text>
</comment>
<feature type="compositionally biased region" description="Polar residues" evidence="16">
    <location>
        <begin position="857"/>
        <end position="874"/>
    </location>
</feature>
<dbReference type="InterPro" id="IPR000008">
    <property type="entry name" value="C2_dom"/>
</dbReference>
<sequence>MRRNSRHGEVPLPDGWEKGVDSAGRTYFIDHVNKKTTWIDPRDRLTKPQTFADCVADELPYGWEEIKDPHHGGSIYIDHNTENMQMEDPRKQWQIEQEKMLKDYLMVSQHNLQAKQDVLNMKQKRLHLAEEEYTYLMTKLAGKNGQHVRGNSPAVPVKPITTERTVVTNMCAAEDRSDCGQDELSEQIANSRFRVARLKEDIANVHEEIIYQQSGVKRLEKFDEILRTENSNLEAQIGRVNELKNIEQSVDSEEKQRQKLIQDLIVLKKKFLFQSGSEESGSEKGSLSKLSSECGGSDISLSRSYSDLSRRQVEVEYEQTLAKITQLQNELDNIEQKLMSVNTQDYVLLINEREELLQQLKRSSSIELDLQRKMYLDVEMAKISEELELAKMDYETVVRERYLLEDHKNSLVKRLAEDMKRSKLLTAHLRNMSGSVHSVSSCNSSSRGSLNSSRGAQSRESLSSSRGSMSSVSQNDSRTGQHGPNFRELHQRVSDILQEISSTSTQSSQTTTPQAASSQRSSSSKDSLSMSSVSPPNSPGSYNPSPRNSDLALNTSRVHSELTPSYTDNIMNERTPANPDALTLQLNRFRFGNDVTTALSPITEGIPSKSHTANKGVSAAVSDESVAADSGVFVSSMENLRRQNSMRSSGQCSDDDGIEAPQIKIGLGYVEEKEQLLVCIDEACSLRLLGCYDGCGVRARVCVLPSAGDDSVYTTTVCKDLRRPIFSEQFFVSLPKVTLSCRSLRVDVWLIDEKRNESILGGCQIGLEDFNIYSPVTFRWFNLLSSTYFLTAMAKQHGYIPPSTAYENLRSRPKSWGGDVLNAAISSGKMFCEGSLSQEDGLNKSCAATTFSHVKQQSRMRSNDSLSSVQSQESGVEKDSRSQSSSSLLEKMSQAIAKRKNSDPKAEVDGIKCEEGPIPWNPTMTEFQRRQITVSRSNSDCTAKRMAGNSTNHFIRQYVDRTSFRRKSRPVSWQPPPSWIQGSSVPSQQLPPQGNDYLGGSRTSLDVELELEASKAKQIQLGKENARLQEMKRIMEEAQSKGSTELPALLENRDFKRFLKEAEKVHDCIIHDGHT</sequence>
<dbReference type="InterPro" id="IPR035892">
    <property type="entry name" value="C2_domain_sf"/>
</dbReference>
<dbReference type="GO" id="GO:0035330">
    <property type="term" value="P:regulation of hippo signaling"/>
    <property type="evidence" value="ECO:0007669"/>
    <property type="project" value="TreeGrafter"/>
</dbReference>
<evidence type="ECO:0000256" key="14">
    <source>
        <dbReference type="ARBA" id="ARBA00025969"/>
    </source>
</evidence>
<comment type="caution">
    <text evidence="17">The sequence shown here is derived from an EMBL/GenBank/DDBJ whole genome shotgun (WGS) entry which is preliminary data.</text>
</comment>
<evidence type="ECO:0000256" key="9">
    <source>
        <dbReference type="ARBA" id="ARBA00023015"/>
    </source>
</evidence>
<keyword evidence="5" id="KW-1003">Cell membrane</keyword>
<evidence type="ECO:0000256" key="6">
    <source>
        <dbReference type="ARBA" id="ARBA00022490"/>
    </source>
</evidence>
<dbReference type="AlphaFoldDB" id="A0A6S7IZR6"/>
<keyword evidence="18" id="KW-1185">Reference proteome</keyword>
<comment type="subcellular location">
    <subcellularLocation>
        <location evidence="1">Apical cell membrane</location>
    </subcellularLocation>
    <subcellularLocation>
        <location evidence="2">Cytoplasm</location>
    </subcellularLocation>
</comment>
<evidence type="ECO:0000256" key="16">
    <source>
        <dbReference type="SAM" id="MobiDB-lite"/>
    </source>
</evidence>
<keyword evidence="8" id="KW-0677">Repeat</keyword>
<evidence type="ECO:0000256" key="2">
    <source>
        <dbReference type="ARBA" id="ARBA00004496"/>
    </source>
</evidence>
<feature type="compositionally biased region" description="Low complexity" evidence="16">
    <location>
        <begin position="501"/>
        <end position="545"/>
    </location>
</feature>
<evidence type="ECO:0000313" key="17">
    <source>
        <dbReference type="EMBL" id="CAB4010841.1"/>
    </source>
</evidence>
<dbReference type="PROSITE" id="PS01159">
    <property type="entry name" value="WW_DOMAIN_1"/>
    <property type="match status" value="1"/>
</dbReference>
<protein>
    <recommendedName>
        <fullName evidence="4">Protein kibra</fullName>
    </recommendedName>
</protein>
<evidence type="ECO:0000256" key="4">
    <source>
        <dbReference type="ARBA" id="ARBA00013712"/>
    </source>
</evidence>
<comment type="function">
    <text evidence="13">Regulator of the Hippo/SWH (Sav/Wts/Hpo) signaling pathway, a signaling pathway that plays a pivotal role in organ size control and tumor suppression by restricting proliferation and promoting apoptosis. The core of this pathway is composed of a kinase cascade wherein Hippo (Hpo), in complex with its regulatory protein Salvador (Sav), phosphorylates and activates Warts (Wts) in complex with its regulatory protein Mats, which in turn phosphorylates and inactivates the Yorkie (Yki) oncoprotein. Kibra acts synergistically along with Ex and Mer to regulate the Hippo signaling pathway.</text>
</comment>
<dbReference type="Gene3D" id="2.20.70.10">
    <property type="match status" value="2"/>
</dbReference>